<keyword evidence="2" id="KW-1185">Reference proteome</keyword>
<dbReference type="EMBL" id="JBHRXE010000008">
    <property type="protein sequence ID" value="MFC3568376.1"/>
    <property type="molecule type" value="Genomic_DNA"/>
</dbReference>
<gene>
    <name evidence="1" type="ORF">ACFOMP_02795</name>
</gene>
<accession>A0ABV7RWI5</accession>
<dbReference type="RefSeq" id="WP_379027796.1">
    <property type="nucleotide sequence ID" value="NZ_JBHRXE010000008.1"/>
</dbReference>
<sequence length="115" mass="12823">MSKPHKTLTMVNAPKAWGDVLAERQRQITAEGWSRDHDDEHTDGELAAAGATYALAAANCVVELPYSKTWPWQNIWWKPTTPRRDLVKSAALIIAEIERLDRLEGGAEPVTGVQF</sequence>
<evidence type="ECO:0000313" key="1">
    <source>
        <dbReference type="EMBL" id="MFC3568376.1"/>
    </source>
</evidence>
<reference evidence="2" key="1">
    <citation type="journal article" date="2019" name="Int. J. Syst. Evol. Microbiol.">
        <title>The Global Catalogue of Microorganisms (GCM) 10K type strain sequencing project: providing services to taxonomists for standard genome sequencing and annotation.</title>
        <authorList>
            <consortium name="The Broad Institute Genomics Platform"/>
            <consortium name="The Broad Institute Genome Sequencing Center for Infectious Disease"/>
            <person name="Wu L."/>
            <person name="Ma J."/>
        </authorList>
    </citation>
    <scope>NUCLEOTIDE SEQUENCE [LARGE SCALE GENOMIC DNA]</scope>
    <source>
        <strain evidence="2">VKM B-3226</strain>
    </source>
</reference>
<name>A0ABV7RWI5_9RHOB</name>
<dbReference type="Proteomes" id="UP001595596">
    <property type="component" value="Unassembled WGS sequence"/>
</dbReference>
<organism evidence="1 2">
    <name type="scientific">Paracoccus simplex</name>
    <dbReference type="NCBI Taxonomy" id="2086346"/>
    <lineage>
        <taxon>Bacteria</taxon>
        <taxon>Pseudomonadati</taxon>
        <taxon>Pseudomonadota</taxon>
        <taxon>Alphaproteobacteria</taxon>
        <taxon>Rhodobacterales</taxon>
        <taxon>Paracoccaceae</taxon>
        <taxon>Paracoccus</taxon>
    </lineage>
</organism>
<protein>
    <recommendedName>
        <fullName evidence="3">Phage protein</fullName>
    </recommendedName>
</protein>
<evidence type="ECO:0008006" key="3">
    <source>
        <dbReference type="Google" id="ProtNLM"/>
    </source>
</evidence>
<evidence type="ECO:0000313" key="2">
    <source>
        <dbReference type="Proteomes" id="UP001595596"/>
    </source>
</evidence>
<proteinExistence type="predicted"/>
<comment type="caution">
    <text evidence="1">The sequence shown here is derived from an EMBL/GenBank/DDBJ whole genome shotgun (WGS) entry which is preliminary data.</text>
</comment>